<dbReference type="Gene3D" id="3.40.50.261">
    <property type="entry name" value="Succinyl-CoA synthetase domains"/>
    <property type="match status" value="2"/>
</dbReference>
<dbReference type="Gene3D" id="3.30.470.20">
    <property type="entry name" value="ATP-grasp fold, B domain"/>
    <property type="match status" value="1"/>
</dbReference>
<evidence type="ECO:0000256" key="1">
    <source>
        <dbReference type="PROSITE-ProRule" id="PRU00409"/>
    </source>
</evidence>
<dbReference type="InterPro" id="IPR016102">
    <property type="entry name" value="Succinyl-CoA_synth-like"/>
</dbReference>
<dbReference type="OrthoDB" id="190266at2"/>
<dbReference type="InterPro" id="IPR036291">
    <property type="entry name" value="NAD(P)-bd_dom_sf"/>
</dbReference>
<feature type="domain" description="ATP-grasp" evidence="2">
    <location>
        <begin position="488"/>
        <end position="686"/>
    </location>
</feature>
<dbReference type="Pfam" id="PF19045">
    <property type="entry name" value="Ligase_CoA_2"/>
    <property type="match status" value="1"/>
</dbReference>
<dbReference type="Gene3D" id="3.40.50.720">
    <property type="entry name" value="NAD(P)-binding Rossmann-like Domain"/>
    <property type="match status" value="1"/>
</dbReference>
<keyword evidence="1" id="KW-0067">ATP-binding</keyword>
<dbReference type="Pfam" id="PF13607">
    <property type="entry name" value="Succ_CoA_lig"/>
    <property type="match status" value="1"/>
</dbReference>
<gene>
    <name evidence="3" type="ORF">DV701_11145</name>
</gene>
<dbReference type="Proteomes" id="UP000253790">
    <property type="component" value="Chromosome"/>
</dbReference>
<dbReference type="SUPFAM" id="SSF51735">
    <property type="entry name" value="NAD(P)-binding Rossmann-fold domains"/>
    <property type="match status" value="1"/>
</dbReference>
<dbReference type="InterPro" id="IPR011761">
    <property type="entry name" value="ATP-grasp"/>
</dbReference>
<dbReference type="SUPFAM" id="SSF56059">
    <property type="entry name" value="Glutathione synthetase ATP-binding domain-like"/>
    <property type="match status" value="1"/>
</dbReference>
<organism evidence="3 4">
    <name type="scientific">Ornithinimicrobium avium</name>
    <dbReference type="NCBI Taxonomy" id="2283195"/>
    <lineage>
        <taxon>Bacteria</taxon>
        <taxon>Bacillati</taxon>
        <taxon>Actinomycetota</taxon>
        <taxon>Actinomycetes</taxon>
        <taxon>Micrococcales</taxon>
        <taxon>Ornithinimicrobiaceae</taxon>
        <taxon>Ornithinimicrobium</taxon>
    </lineage>
</organism>
<evidence type="ECO:0000313" key="4">
    <source>
        <dbReference type="Proteomes" id="UP000253790"/>
    </source>
</evidence>
<evidence type="ECO:0000259" key="2">
    <source>
        <dbReference type="PROSITE" id="PS50975"/>
    </source>
</evidence>
<proteinExistence type="predicted"/>
<dbReference type="Pfam" id="PF13380">
    <property type="entry name" value="CoA_binding_2"/>
    <property type="match status" value="1"/>
</dbReference>
<dbReference type="SUPFAM" id="SSF52210">
    <property type="entry name" value="Succinyl-CoA synthetase domains"/>
    <property type="match status" value="2"/>
</dbReference>
<dbReference type="RefSeq" id="WP_114931038.1">
    <property type="nucleotide sequence ID" value="NZ_CP031229.1"/>
</dbReference>
<dbReference type="Gene3D" id="3.30.1490.20">
    <property type="entry name" value="ATP-grasp fold, A domain"/>
    <property type="match status" value="1"/>
</dbReference>
<dbReference type="InterPro" id="IPR032875">
    <property type="entry name" value="Succ_CoA_lig_flav_dom"/>
</dbReference>
<accession>A0A345NSQ5</accession>
<name>A0A345NSQ5_9MICO</name>
<dbReference type="GO" id="GO:0005524">
    <property type="term" value="F:ATP binding"/>
    <property type="evidence" value="ECO:0007669"/>
    <property type="project" value="UniProtKB-UniRule"/>
</dbReference>
<dbReference type="PANTHER" id="PTHR42793:SF1">
    <property type="entry name" value="PEPTIDYL-LYSINE N-ACETYLTRANSFERASE PATZ"/>
    <property type="match status" value="1"/>
</dbReference>
<dbReference type="GO" id="GO:0046872">
    <property type="term" value="F:metal ion binding"/>
    <property type="evidence" value="ECO:0007669"/>
    <property type="project" value="InterPro"/>
</dbReference>
<dbReference type="PANTHER" id="PTHR42793">
    <property type="entry name" value="COA BINDING DOMAIN CONTAINING PROTEIN"/>
    <property type="match status" value="1"/>
</dbReference>
<dbReference type="InterPro" id="IPR043938">
    <property type="entry name" value="Ligase_CoA_dom"/>
</dbReference>
<keyword evidence="1" id="KW-0547">Nucleotide-binding</keyword>
<reference evidence="3 4" key="1">
    <citation type="submission" date="2018-07" db="EMBL/GenBank/DDBJ databases">
        <title>Complete genome sequencing of Ornithinimicrobium sp. AMA3305.</title>
        <authorList>
            <person name="Bae J.-W."/>
        </authorList>
    </citation>
    <scope>NUCLEOTIDE SEQUENCE [LARGE SCALE GENOMIC DNA]</scope>
    <source>
        <strain evidence="3 4">AMA3305</strain>
    </source>
</reference>
<evidence type="ECO:0000313" key="3">
    <source>
        <dbReference type="EMBL" id="AXH98063.1"/>
    </source>
</evidence>
<dbReference type="SMART" id="SM00881">
    <property type="entry name" value="CoA_binding"/>
    <property type="match status" value="1"/>
</dbReference>
<keyword evidence="4" id="KW-1185">Reference proteome</keyword>
<sequence length="690" mass="69375">MTLRPLWDARGVAVVGASDRPGAVGRLPVQFLQRYGYAGGIYPVRPDGAPVCGLTSYPSVAEASRQGPVDLAMIMVAADKVTAAVRDCAAAGVPVVVVCSSGFAETGEGGALLQDELVTVAGELGVRVLGPNCIGTVGTATGQVSSFSPLFSGERTELVPGGLGFVSQSGALGYGAVSLAFERGLGLGWVVNTGNEADLSAAEVMAAVAGEEGCTGLLGYAESLTDVHALARVVASGVPVALLKAGRSDAGARAAASHTGALAAGDTVVDVALRRAGVVRVDDVEELLDVGDVMGLVPSVRGRRVRRVAVVTTSGGSGILTADAIETHGDRLELAALSAATTAALEEIVPAYGATGNPVDVTASVMSNPALFDRALTTIAGDPGVDAVVACFCVLTGKDVDDVVAALARVREATGVPVVVVRTGADHLAPQAAATMRAAGLPVYTTPERAVRALAALSQMARPDVRERPAPPAVDAHLTADMGEDELKATLARLGLPVPVGRVAADRDDAVTAVAEAGGRAVLKAVVPGLLHKSDAGGVVLDVTAEQAPEVFDRLAAMGGEVLVEELVPGGLEALVGSTDSPLGRVLTVGVGGVLTEVVADVALRLLPVDRQDVEEMLDETRLGRLLAGVRGQGPADRAALVDTVLAVAGVAATLPPGAELDLNPVTVLAQGDGVRILDAALATADEAGD</sequence>
<dbReference type="InterPro" id="IPR013815">
    <property type="entry name" value="ATP_grasp_subdomain_1"/>
</dbReference>
<dbReference type="KEGG" id="orn:DV701_11145"/>
<dbReference type="Pfam" id="PF13549">
    <property type="entry name" value="ATP-grasp_5"/>
    <property type="match status" value="1"/>
</dbReference>
<dbReference type="AlphaFoldDB" id="A0A345NSQ5"/>
<dbReference type="PROSITE" id="PS50975">
    <property type="entry name" value="ATP_GRASP"/>
    <property type="match status" value="1"/>
</dbReference>
<dbReference type="InterPro" id="IPR003781">
    <property type="entry name" value="CoA-bd"/>
</dbReference>
<protein>
    <submittedName>
        <fullName evidence="3">Acetyl-CoA synthetase</fullName>
    </submittedName>
</protein>
<dbReference type="GO" id="GO:0043758">
    <property type="term" value="F:acetate-CoA ligase (ADP-forming) activity"/>
    <property type="evidence" value="ECO:0007669"/>
    <property type="project" value="InterPro"/>
</dbReference>
<dbReference type="EMBL" id="CP031229">
    <property type="protein sequence ID" value="AXH98063.1"/>
    <property type="molecule type" value="Genomic_DNA"/>
</dbReference>